<reference evidence="1" key="2">
    <citation type="journal article" date="2015" name="Fish Shellfish Immunol.">
        <title>Early steps in the European eel (Anguilla anguilla)-Vibrio vulnificus interaction in the gills: Role of the RtxA13 toxin.</title>
        <authorList>
            <person name="Callol A."/>
            <person name="Pajuelo D."/>
            <person name="Ebbesson L."/>
            <person name="Teles M."/>
            <person name="MacKenzie S."/>
            <person name="Amaro C."/>
        </authorList>
    </citation>
    <scope>NUCLEOTIDE SEQUENCE</scope>
</reference>
<name>A0A0E9QR85_ANGAN</name>
<dbReference type="AlphaFoldDB" id="A0A0E9QR85"/>
<dbReference type="EMBL" id="GBXM01089822">
    <property type="protein sequence ID" value="JAH18755.1"/>
    <property type="molecule type" value="Transcribed_RNA"/>
</dbReference>
<sequence>MFLIGLEGLRSSTSCKLLRQLRCEGQMTSRSS</sequence>
<dbReference type="EMBL" id="GBXM01084158">
    <property type="protein sequence ID" value="JAH24419.1"/>
    <property type="molecule type" value="Transcribed_RNA"/>
</dbReference>
<protein>
    <submittedName>
        <fullName evidence="1">Uncharacterized protein</fullName>
    </submittedName>
</protein>
<proteinExistence type="predicted"/>
<accession>A0A0E9QR85</accession>
<organism evidence="1">
    <name type="scientific">Anguilla anguilla</name>
    <name type="common">European freshwater eel</name>
    <name type="synonym">Muraena anguilla</name>
    <dbReference type="NCBI Taxonomy" id="7936"/>
    <lineage>
        <taxon>Eukaryota</taxon>
        <taxon>Metazoa</taxon>
        <taxon>Chordata</taxon>
        <taxon>Craniata</taxon>
        <taxon>Vertebrata</taxon>
        <taxon>Euteleostomi</taxon>
        <taxon>Actinopterygii</taxon>
        <taxon>Neopterygii</taxon>
        <taxon>Teleostei</taxon>
        <taxon>Anguilliformes</taxon>
        <taxon>Anguillidae</taxon>
        <taxon>Anguilla</taxon>
    </lineage>
</organism>
<evidence type="ECO:0000313" key="1">
    <source>
        <dbReference type="EMBL" id="JAH18755.1"/>
    </source>
</evidence>
<reference evidence="1" key="1">
    <citation type="submission" date="2014-11" db="EMBL/GenBank/DDBJ databases">
        <authorList>
            <person name="Amaro Gonzalez C."/>
        </authorList>
    </citation>
    <scope>NUCLEOTIDE SEQUENCE</scope>
</reference>